<dbReference type="EMBL" id="DYDO01000001">
    <property type="protein sequence ID" value="DBA33378.1"/>
    <property type="molecule type" value="Genomic_DNA"/>
</dbReference>
<keyword evidence="14" id="KW-1185">Reference proteome</keyword>
<evidence type="ECO:0000256" key="8">
    <source>
        <dbReference type="ARBA" id="ARBA00025110"/>
    </source>
</evidence>
<protein>
    <recommendedName>
        <fullName evidence="2">TATA box-binding protein-associated factor RNA polymerase I subunit D</fullName>
    </recommendedName>
    <alternativeName>
        <fullName evidence="11">TATA box-binding protein-associated factor 1D</fullName>
    </alternativeName>
    <alternativeName>
        <fullName evidence="10">Transcription initiation factor SL1/TIF-IB subunit D</fullName>
    </alternativeName>
</protein>
<dbReference type="AlphaFoldDB" id="A0AAV3B551"/>
<evidence type="ECO:0000256" key="10">
    <source>
        <dbReference type="ARBA" id="ARBA00030353"/>
    </source>
</evidence>
<dbReference type="PANTHER" id="PTHR14562:SF3">
    <property type="entry name" value="TATA BOX-BINDING PROTEIN-ASSOCIATED FACTOR RNA POLYMERASE I SUBUNIT D"/>
    <property type="match status" value="1"/>
</dbReference>
<dbReference type="GO" id="GO:0005668">
    <property type="term" value="C:RNA polymerase transcription factor SL1 complex"/>
    <property type="evidence" value="ECO:0007669"/>
    <property type="project" value="InterPro"/>
</dbReference>
<evidence type="ECO:0000313" key="13">
    <source>
        <dbReference type="EMBL" id="DBA33378.1"/>
    </source>
</evidence>
<dbReference type="GO" id="GO:0005654">
    <property type="term" value="C:nucleoplasm"/>
    <property type="evidence" value="ECO:0007669"/>
    <property type="project" value="TreeGrafter"/>
</dbReference>
<gene>
    <name evidence="13" type="ORF">GDO54_001070</name>
</gene>
<keyword evidence="5" id="KW-0238">DNA-binding</keyword>
<keyword evidence="4" id="KW-0805">Transcription regulation</keyword>
<dbReference type="Proteomes" id="UP001181693">
    <property type="component" value="Unassembled WGS sequence"/>
</dbReference>
<evidence type="ECO:0000313" key="14">
    <source>
        <dbReference type="Proteomes" id="UP001181693"/>
    </source>
</evidence>
<dbReference type="GO" id="GO:0006355">
    <property type="term" value="P:regulation of DNA-templated transcription"/>
    <property type="evidence" value="ECO:0007669"/>
    <property type="project" value="InterPro"/>
</dbReference>
<dbReference type="GO" id="GO:0003677">
    <property type="term" value="F:DNA binding"/>
    <property type="evidence" value="ECO:0007669"/>
    <property type="project" value="UniProtKB-KW"/>
</dbReference>
<accession>A0AAV3B551</accession>
<reference evidence="13" key="1">
    <citation type="thesis" date="2020" institute="ProQuest LLC" country="789 East Eisenhower Parkway, Ann Arbor, MI, USA">
        <title>Comparative Genomics and Chromosome Evolution.</title>
        <authorList>
            <person name="Mudd A.B."/>
        </authorList>
    </citation>
    <scope>NUCLEOTIDE SEQUENCE</scope>
    <source>
        <strain evidence="13">1538</strain>
        <tissue evidence="13">Blood</tissue>
    </source>
</reference>
<feature type="compositionally biased region" description="Polar residues" evidence="12">
    <location>
        <begin position="23"/>
        <end position="38"/>
    </location>
</feature>
<evidence type="ECO:0000256" key="1">
    <source>
        <dbReference type="ARBA" id="ARBA00004123"/>
    </source>
</evidence>
<keyword evidence="7" id="KW-0539">Nucleus</keyword>
<dbReference type="InterPro" id="IPR027976">
    <property type="entry name" value="TAF1D"/>
</dbReference>
<comment type="function">
    <text evidence="8">Component of the transcription factor SL1/TIF-IB complex, which is involved in the assembly of the PIC (preinitiation complex) during RNA polymerase I-dependent transcription. The rate of PIC formation probably is primarily dependent on the rate of association of SL1/TIF-IB with the rDNA promoter. SL1/TIF-IB is involved in stabilization of nucleolar transcription factor 1/UBTF on rDNA. Formation of SL1/TIF-IB excludes the association of TBP with TFIID subunits.</text>
</comment>
<keyword evidence="6" id="KW-0804">Transcription</keyword>
<dbReference type="PANTHER" id="PTHR14562">
    <property type="entry name" value="TATA BOX-BINDING PROTEIN ASSOCIATED FACTOR RNA POLYMERASE I SUBUNIT D"/>
    <property type="match status" value="1"/>
</dbReference>
<organism evidence="13 14">
    <name type="scientific">Pyxicephalus adspersus</name>
    <name type="common">African bullfrog</name>
    <dbReference type="NCBI Taxonomy" id="30357"/>
    <lineage>
        <taxon>Eukaryota</taxon>
        <taxon>Metazoa</taxon>
        <taxon>Chordata</taxon>
        <taxon>Craniata</taxon>
        <taxon>Vertebrata</taxon>
        <taxon>Euteleostomi</taxon>
        <taxon>Amphibia</taxon>
        <taxon>Batrachia</taxon>
        <taxon>Anura</taxon>
        <taxon>Neobatrachia</taxon>
        <taxon>Ranoidea</taxon>
        <taxon>Pyxicephalidae</taxon>
        <taxon>Pyxicephalinae</taxon>
        <taxon>Pyxicephalus</taxon>
    </lineage>
</organism>
<proteinExistence type="predicted"/>
<feature type="region of interest" description="Disordered" evidence="12">
    <location>
        <begin position="117"/>
        <end position="147"/>
    </location>
</feature>
<evidence type="ECO:0000256" key="11">
    <source>
        <dbReference type="ARBA" id="ARBA00032499"/>
    </source>
</evidence>
<evidence type="ECO:0000256" key="6">
    <source>
        <dbReference type="ARBA" id="ARBA00023163"/>
    </source>
</evidence>
<evidence type="ECO:0000256" key="4">
    <source>
        <dbReference type="ARBA" id="ARBA00023015"/>
    </source>
</evidence>
<comment type="subunit">
    <text evidence="9">Component of the transcription factor SL1/TIF-IB complex, composed of TBP and at least TAF1A, TAF1B, TAF1C and TAF1D. Interacts with UBTF.</text>
</comment>
<dbReference type="Pfam" id="PF15333">
    <property type="entry name" value="TAF1D"/>
    <property type="match status" value="1"/>
</dbReference>
<feature type="region of interest" description="Disordered" evidence="12">
    <location>
        <begin position="1"/>
        <end position="38"/>
    </location>
</feature>
<evidence type="ECO:0000256" key="9">
    <source>
        <dbReference type="ARBA" id="ARBA00025940"/>
    </source>
</evidence>
<comment type="subcellular location">
    <subcellularLocation>
        <location evidence="1">Nucleus</location>
    </subcellularLocation>
</comment>
<feature type="compositionally biased region" description="Basic and acidic residues" evidence="12">
    <location>
        <begin position="1"/>
        <end position="12"/>
    </location>
</feature>
<evidence type="ECO:0000256" key="5">
    <source>
        <dbReference type="ARBA" id="ARBA00023125"/>
    </source>
</evidence>
<feature type="region of interest" description="Disordered" evidence="12">
    <location>
        <begin position="234"/>
        <end position="254"/>
    </location>
</feature>
<sequence length="288" mass="33955">MSEYQREGEMAKKHCSPAKPVQGKSSDCLNGDFPQSQELFSDPEHVEKDTERDIAVIPHSQDDSVLFQDHIVCKPTQTQRKRKLPTIYNTDSDESSDIQPPPRKLTLKEIFDNHFRKKVKRKKKKKKKKTNPYLRKKRGPGEHRNRKPFYSISLEERRRRLLHRRFPFASKKHTSLNQYFKYEQHVLGGFLNCVKQVKYEKHFQQSLMNIDVNLKSEELEEESLETRKFKYLDEDDPLSPISESGNNEDNDTEPCDAQIVENHTFILNSRIPKKKLWKIKAKVSTTDN</sequence>
<name>A0AAV3B551_PYXAD</name>
<feature type="compositionally biased region" description="Basic residues" evidence="12">
    <location>
        <begin position="117"/>
        <end position="138"/>
    </location>
</feature>
<evidence type="ECO:0000256" key="3">
    <source>
        <dbReference type="ARBA" id="ARBA00022553"/>
    </source>
</evidence>
<evidence type="ECO:0000256" key="2">
    <source>
        <dbReference type="ARBA" id="ARBA00018992"/>
    </source>
</evidence>
<keyword evidence="3" id="KW-0597">Phosphoprotein</keyword>
<comment type="caution">
    <text evidence="13">The sequence shown here is derived from an EMBL/GenBank/DDBJ whole genome shotgun (WGS) entry which is preliminary data.</text>
</comment>
<evidence type="ECO:0000256" key="7">
    <source>
        <dbReference type="ARBA" id="ARBA00023242"/>
    </source>
</evidence>
<evidence type="ECO:0000256" key="12">
    <source>
        <dbReference type="SAM" id="MobiDB-lite"/>
    </source>
</evidence>